<sequence length="491" mass="56360">MKLLGRNVCLSLFGTILFSVGVLFLFLWSWLFDLITASMLVLKPNSQTLELWKLPPMPITLDFYFFNWTNPEEIHDLNKKPKFVEMGPYSFKEHREKVNLIWNDNNTVTYSLFRRWDFIEKKSKGKLTDEVTTLNAVTMSAAHHIKDWSYFMKRGFSHTMTAIAPDAHIVRSVGELLFDGYDDPFVNLASTFPFLAESIPQFDKFGWFYGRNNSDEFDGVFNMNTGVSNSLGELRQWNYHNETKFYSGNCAKVHGSAAEFYPSHNTKDSIGFFSPDMCRHVQLDYEKDVNIKGIDGYKYSAQESMLDNGTIIPENKCYCNGQCVPSGAVNVSACRYGTPAFVSLPHFYKADPIYTKMVDGLQPEQSKHELYITLEPKTGLPLDVAVRLQLNIMMAPVEHITLFEEIPTVLFPMLWFEQVATVPDNLSWGLWIITHGSIICPIIASVIIISGLSLIAYVTFQLLIVYTQERFNKQDCCEISRLILEDQRRKR</sequence>
<evidence type="ECO:0000256" key="8">
    <source>
        <dbReference type="SAM" id="Phobius"/>
    </source>
</evidence>
<protein>
    <submittedName>
        <fullName evidence="9">Uncharacterized protein</fullName>
    </submittedName>
</protein>
<name>A0AAN7Q167_9COLE</name>
<keyword evidence="6 8" id="KW-0472">Membrane</keyword>
<dbReference type="GO" id="GO:0005044">
    <property type="term" value="F:scavenger receptor activity"/>
    <property type="evidence" value="ECO:0007669"/>
    <property type="project" value="TreeGrafter"/>
</dbReference>
<dbReference type="InterPro" id="IPR002159">
    <property type="entry name" value="CD36_fam"/>
</dbReference>
<dbReference type="PANTHER" id="PTHR11923:SF93">
    <property type="entry name" value="GH07959P-RELATED"/>
    <property type="match status" value="1"/>
</dbReference>
<evidence type="ECO:0000256" key="3">
    <source>
        <dbReference type="ARBA" id="ARBA00022475"/>
    </source>
</evidence>
<keyword evidence="3" id="KW-1003">Cell membrane</keyword>
<gene>
    <name evidence="9" type="ORF">RN001_011917</name>
</gene>
<dbReference type="EMBL" id="JARPUR010000005">
    <property type="protein sequence ID" value="KAK4875495.1"/>
    <property type="molecule type" value="Genomic_DNA"/>
</dbReference>
<feature type="transmembrane region" description="Helical" evidence="8">
    <location>
        <begin position="12"/>
        <end position="31"/>
    </location>
</feature>
<dbReference type="PRINTS" id="PR01609">
    <property type="entry name" value="CD36FAMILY"/>
</dbReference>
<dbReference type="Proteomes" id="UP001353858">
    <property type="component" value="Unassembled WGS sequence"/>
</dbReference>
<evidence type="ECO:0000256" key="5">
    <source>
        <dbReference type="ARBA" id="ARBA00022989"/>
    </source>
</evidence>
<dbReference type="PANTHER" id="PTHR11923">
    <property type="entry name" value="SCAVENGER RECEPTOR CLASS B TYPE-1 SR-B1"/>
    <property type="match status" value="1"/>
</dbReference>
<evidence type="ECO:0000256" key="7">
    <source>
        <dbReference type="ARBA" id="ARBA00023180"/>
    </source>
</evidence>
<evidence type="ECO:0000256" key="1">
    <source>
        <dbReference type="ARBA" id="ARBA00004236"/>
    </source>
</evidence>
<keyword evidence="7" id="KW-0325">Glycoprotein</keyword>
<accession>A0AAN7Q167</accession>
<reference evidence="10" key="1">
    <citation type="submission" date="2023-01" db="EMBL/GenBank/DDBJ databases">
        <title>Key to firefly adult light organ development and bioluminescence: homeobox transcription factors regulate luciferase expression and transportation to peroxisome.</title>
        <authorList>
            <person name="Fu X."/>
        </authorList>
    </citation>
    <scope>NUCLEOTIDE SEQUENCE [LARGE SCALE GENOMIC DNA]</scope>
</reference>
<evidence type="ECO:0000313" key="9">
    <source>
        <dbReference type="EMBL" id="KAK4875495.1"/>
    </source>
</evidence>
<organism evidence="9 10">
    <name type="scientific">Aquatica leii</name>
    <dbReference type="NCBI Taxonomy" id="1421715"/>
    <lineage>
        <taxon>Eukaryota</taxon>
        <taxon>Metazoa</taxon>
        <taxon>Ecdysozoa</taxon>
        <taxon>Arthropoda</taxon>
        <taxon>Hexapoda</taxon>
        <taxon>Insecta</taxon>
        <taxon>Pterygota</taxon>
        <taxon>Neoptera</taxon>
        <taxon>Endopterygota</taxon>
        <taxon>Coleoptera</taxon>
        <taxon>Polyphaga</taxon>
        <taxon>Elateriformia</taxon>
        <taxon>Elateroidea</taxon>
        <taxon>Lampyridae</taxon>
        <taxon>Luciolinae</taxon>
        <taxon>Aquatica</taxon>
    </lineage>
</organism>
<dbReference type="GO" id="GO:0005886">
    <property type="term" value="C:plasma membrane"/>
    <property type="evidence" value="ECO:0007669"/>
    <property type="project" value="UniProtKB-SubCell"/>
</dbReference>
<comment type="similarity">
    <text evidence="2">Belongs to the CD36 family.</text>
</comment>
<evidence type="ECO:0000256" key="4">
    <source>
        <dbReference type="ARBA" id="ARBA00022692"/>
    </source>
</evidence>
<dbReference type="GO" id="GO:0005737">
    <property type="term" value="C:cytoplasm"/>
    <property type="evidence" value="ECO:0007669"/>
    <property type="project" value="TreeGrafter"/>
</dbReference>
<dbReference type="Pfam" id="PF01130">
    <property type="entry name" value="CD36"/>
    <property type="match status" value="1"/>
</dbReference>
<feature type="transmembrane region" description="Helical" evidence="8">
    <location>
        <begin position="442"/>
        <end position="465"/>
    </location>
</feature>
<comment type="subcellular location">
    <subcellularLocation>
        <location evidence="1">Cell membrane</location>
    </subcellularLocation>
</comment>
<keyword evidence="5 8" id="KW-1133">Transmembrane helix</keyword>
<evidence type="ECO:0000256" key="6">
    <source>
        <dbReference type="ARBA" id="ARBA00023136"/>
    </source>
</evidence>
<keyword evidence="10" id="KW-1185">Reference proteome</keyword>
<comment type="caution">
    <text evidence="9">The sequence shown here is derived from an EMBL/GenBank/DDBJ whole genome shotgun (WGS) entry which is preliminary data.</text>
</comment>
<proteinExistence type="inferred from homology"/>
<dbReference type="AlphaFoldDB" id="A0AAN7Q167"/>
<evidence type="ECO:0000256" key="2">
    <source>
        <dbReference type="ARBA" id="ARBA00010532"/>
    </source>
</evidence>
<evidence type="ECO:0000313" key="10">
    <source>
        <dbReference type="Proteomes" id="UP001353858"/>
    </source>
</evidence>
<keyword evidence="4 8" id="KW-0812">Transmembrane</keyword>